<name>A0AAD4K4X6_9MUSC</name>
<evidence type="ECO:0008006" key="8">
    <source>
        <dbReference type="Google" id="ProtNLM"/>
    </source>
</evidence>
<reference evidence="6" key="1">
    <citation type="journal article" date="2021" name="Mol. Ecol. Resour.">
        <title>Phylogenomic analyses of the genus Drosophila reveals genomic signals of climate adaptation.</title>
        <authorList>
            <person name="Li F."/>
            <person name="Rane R.V."/>
            <person name="Luria V."/>
            <person name="Xiong Z."/>
            <person name="Chen J."/>
            <person name="Li Z."/>
            <person name="Catullo R.A."/>
            <person name="Griffin P.C."/>
            <person name="Schiffer M."/>
            <person name="Pearce S."/>
            <person name="Lee S.F."/>
            <person name="McElroy K."/>
            <person name="Stocker A."/>
            <person name="Shirriffs J."/>
            <person name="Cockerell F."/>
            <person name="Coppin C."/>
            <person name="Sgro C.M."/>
            <person name="Karger A."/>
            <person name="Cain J.W."/>
            <person name="Weber J.A."/>
            <person name="Santpere G."/>
            <person name="Kirschner M.W."/>
            <person name="Hoffmann A.A."/>
            <person name="Oakeshott J.G."/>
            <person name="Zhang G."/>
        </authorList>
    </citation>
    <scope>NUCLEOTIDE SEQUENCE</scope>
    <source>
        <strain evidence="6">BGI-SZ-2011g</strain>
    </source>
</reference>
<evidence type="ECO:0000256" key="5">
    <source>
        <dbReference type="PIRSR" id="PIRSR000915-3"/>
    </source>
</evidence>
<dbReference type="Pfam" id="PF13344">
    <property type="entry name" value="Hydrolase_6"/>
    <property type="match status" value="1"/>
</dbReference>
<keyword evidence="7" id="KW-1185">Reference proteome</keyword>
<dbReference type="NCBIfam" id="TIGR01452">
    <property type="entry name" value="PGP_euk"/>
    <property type="match status" value="1"/>
</dbReference>
<dbReference type="PIRSF" id="PIRSF000915">
    <property type="entry name" value="PGP-type_phosphatase"/>
    <property type="match status" value="1"/>
</dbReference>
<dbReference type="AlphaFoldDB" id="A0AAD4K4X6"/>
<protein>
    <recommendedName>
        <fullName evidence="8">Glycerol-3-phosphate phosphatase</fullName>
    </recommendedName>
</protein>
<dbReference type="InterPro" id="IPR006357">
    <property type="entry name" value="HAD-SF_hydro_IIA"/>
</dbReference>
<evidence type="ECO:0000313" key="7">
    <source>
        <dbReference type="Proteomes" id="UP001200034"/>
    </source>
</evidence>
<dbReference type="InterPro" id="IPR023214">
    <property type="entry name" value="HAD_sf"/>
</dbReference>
<proteinExistence type="inferred from homology"/>
<dbReference type="GO" id="GO:0005737">
    <property type="term" value="C:cytoplasm"/>
    <property type="evidence" value="ECO:0007669"/>
    <property type="project" value="TreeGrafter"/>
</dbReference>
<dbReference type="EMBL" id="JAJJHW010002585">
    <property type="protein sequence ID" value="KAH8372431.1"/>
    <property type="molecule type" value="Genomic_DNA"/>
</dbReference>
<feature type="binding site" evidence="4">
    <location>
        <position position="232"/>
    </location>
    <ligand>
        <name>substrate</name>
    </ligand>
</feature>
<dbReference type="GO" id="GO:0016791">
    <property type="term" value="F:phosphatase activity"/>
    <property type="evidence" value="ECO:0007669"/>
    <property type="project" value="InterPro"/>
</dbReference>
<evidence type="ECO:0000256" key="4">
    <source>
        <dbReference type="PIRSR" id="PIRSR000915-2"/>
    </source>
</evidence>
<keyword evidence="1 2" id="KW-0378">Hydrolase</keyword>
<feature type="active site" description="Nucleophile" evidence="3">
    <location>
        <position position="38"/>
    </location>
</feature>
<dbReference type="SUPFAM" id="SSF56784">
    <property type="entry name" value="HAD-like"/>
    <property type="match status" value="1"/>
</dbReference>
<comment type="caution">
    <text evidence="6">The sequence shown here is derived from an EMBL/GenBank/DDBJ whole genome shotgun (WGS) entry which is preliminary data.</text>
</comment>
<dbReference type="InterPro" id="IPR006349">
    <property type="entry name" value="PGP_euk"/>
</dbReference>
<comment type="cofactor">
    <cofactor evidence="5">
        <name>Mg(2+)</name>
        <dbReference type="ChEBI" id="CHEBI:18420"/>
    </cofactor>
    <text evidence="5">Divalent metal ions. Mg(2+) is the most effective.</text>
</comment>
<evidence type="ECO:0000313" key="6">
    <source>
        <dbReference type="EMBL" id="KAH8372431.1"/>
    </source>
</evidence>
<sequence>MSAAMPSILIKKGVCQLLALNKFSIQQWLKSFDSIIFDADGVLWHREEVIEEAPQTFNALRAMGKQVFICTNHSAMSANRLSTKAQKLGFLISKHEILSSSMALARYLQERKFKRKVYIVGEQGIAEELKAVGIESLPIGDELEDGCSLHEQMLTTPLDKDVGAVAVGIDSKFNALKISKACCYLADRKVLFLATNRDLAFPAAVGTLTPGAGVMVAAVQAASNRLPFTCGKPNTYICLHLIREGIIKPERTLMVGDTMHTDIHFGYNCGFQTLLVGTGVNSLDDVAAAQKSSKPKMYQQIPDLYVPKLADLLKFLPSKNG</sequence>
<keyword evidence="5" id="KW-0479">Metal-binding</keyword>
<gene>
    <name evidence="6" type="ORF">KR093_011584</name>
</gene>
<feature type="binding site" evidence="5">
    <location>
        <position position="257"/>
    </location>
    <ligand>
        <name>Mg(2+)</name>
        <dbReference type="ChEBI" id="CHEBI:18420"/>
    </ligand>
</feature>
<organism evidence="6 7">
    <name type="scientific">Drosophila rubida</name>
    <dbReference type="NCBI Taxonomy" id="30044"/>
    <lineage>
        <taxon>Eukaryota</taxon>
        <taxon>Metazoa</taxon>
        <taxon>Ecdysozoa</taxon>
        <taxon>Arthropoda</taxon>
        <taxon>Hexapoda</taxon>
        <taxon>Insecta</taxon>
        <taxon>Pterygota</taxon>
        <taxon>Neoptera</taxon>
        <taxon>Endopterygota</taxon>
        <taxon>Diptera</taxon>
        <taxon>Brachycera</taxon>
        <taxon>Muscomorpha</taxon>
        <taxon>Ephydroidea</taxon>
        <taxon>Drosophilidae</taxon>
        <taxon>Drosophila</taxon>
    </lineage>
</organism>
<dbReference type="PANTHER" id="PTHR19288">
    <property type="entry name" value="4-NITROPHENYLPHOSPHATASE-RELATED"/>
    <property type="match status" value="1"/>
</dbReference>
<evidence type="ECO:0000256" key="1">
    <source>
        <dbReference type="ARBA" id="ARBA00022801"/>
    </source>
</evidence>
<dbReference type="Pfam" id="PF13242">
    <property type="entry name" value="Hydrolase_like"/>
    <property type="match status" value="1"/>
</dbReference>
<feature type="binding site" evidence="5">
    <location>
        <position position="40"/>
    </location>
    <ligand>
        <name>Mg(2+)</name>
        <dbReference type="ChEBI" id="CHEBI:18420"/>
    </ligand>
</feature>
<dbReference type="Gene3D" id="3.40.50.1000">
    <property type="entry name" value="HAD superfamily/HAD-like"/>
    <property type="match status" value="2"/>
</dbReference>
<feature type="binding site" evidence="5">
    <location>
        <position position="38"/>
    </location>
    <ligand>
        <name>Mg(2+)</name>
        <dbReference type="ChEBI" id="CHEBI:18420"/>
    </ligand>
</feature>
<feature type="active site" description="Proton donor" evidence="3">
    <location>
        <position position="40"/>
    </location>
</feature>
<dbReference type="PANTHER" id="PTHR19288:SF93">
    <property type="entry name" value="FI11325P-RELATED"/>
    <property type="match status" value="1"/>
</dbReference>
<dbReference type="NCBIfam" id="TIGR01460">
    <property type="entry name" value="HAD-SF-IIA"/>
    <property type="match status" value="1"/>
</dbReference>
<dbReference type="Proteomes" id="UP001200034">
    <property type="component" value="Unassembled WGS sequence"/>
</dbReference>
<keyword evidence="5" id="KW-0460">Magnesium</keyword>
<dbReference type="InterPro" id="IPR036412">
    <property type="entry name" value="HAD-like_sf"/>
</dbReference>
<accession>A0AAD4K4X6</accession>
<evidence type="ECO:0000256" key="2">
    <source>
        <dbReference type="PIRNR" id="PIRNR000915"/>
    </source>
</evidence>
<comment type="similarity">
    <text evidence="2">Belongs to the HAD-like hydrolase superfamily.</text>
</comment>
<dbReference type="GO" id="GO:0046872">
    <property type="term" value="F:metal ion binding"/>
    <property type="evidence" value="ECO:0007669"/>
    <property type="project" value="UniProtKB-KW"/>
</dbReference>
<evidence type="ECO:0000256" key="3">
    <source>
        <dbReference type="PIRSR" id="PIRSR000915-1"/>
    </source>
</evidence>
<dbReference type="CDD" id="cd07532">
    <property type="entry name" value="HAD_PNPase_UmpH-like"/>
    <property type="match status" value="1"/>
</dbReference>